<evidence type="ECO:0000313" key="17">
    <source>
        <dbReference type="Proteomes" id="UP001285441"/>
    </source>
</evidence>
<evidence type="ECO:0000256" key="6">
    <source>
        <dbReference type="ARBA" id="ARBA00022840"/>
    </source>
</evidence>
<dbReference type="PROSITE" id="PS00211">
    <property type="entry name" value="ABC_TRANSPORTER_1"/>
    <property type="match status" value="2"/>
</dbReference>
<evidence type="ECO:0000256" key="3">
    <source>
        <dbReference type="ARBA" id="ARBA00022448"/>
    </source>
</evidence>
<feature type="transmembrane region" description="Helical" evidence="12">
    <location>
        <begin position="181"/>
        <end position="201"/>
    </location>
</feature>
<dbReference type="SUPFAM" id="SSF52540">
    <property type="entry name" value="P-loop containing nucleoside triphosphate hydrolases"/>
    <property type="match status" value="2"/>
</dbReference>
<reference evidence="16" key="1">
    <citation type="journal article" date="2023" name="Mol. Phylogenet. Evol.">
        <title>Genome-scale phylogeny and comparative genomics of the fungal order Sordariales.</title>
        <authorList>
            <person name="Hensen N."/>
            <person name="Bonometti L."/>
            <person name="Westerberg I."/>
            <person name="Brannstrom I.O."/>
            <person name="Guillou S."/>
            <person name="Cros-Aarteil S."/>
            <person name="Calhoun S."/>
            <person name="Haridas S."/>
            <person name="Kuo A."/>
            <person name="Mondo S."/>
            <person name="Pangilinan J."/>
            <person name="Riley R."/>
            <person name="LaButti K."/>
            <person name="Andreopoulos B."/>
            <person name="Lipzen A."/>
            <person name="Chen C."/>
            <person name="Yan M."/>
            <person name="Daum C."/>
            <person name="Ng V."/>
            <person name="Clum A."/>
            <person name="Steindorff A."/>
            <person name="Ohm R.A."/>
            <person name="Martin F."/>
            <person name="Silar P."/>
            <person name="Natvig D.O."/>
            <person name="Lalanne C."/>
            <person name="Gautier V."/>
            <person name="Ament-Velasquez S.L."/>
            <person name="Kruys A."/>
            <person name="Hutchinson M.I."/>
            <person name="Powell A.J."/>
            <person name="Barry K."/>
            <person name="Miller A.N."/>
            <person name="Grigoriev I.V."/>
            <person name="Debuchy R."/>
            <person name="Gladieux P."/>
            <person name="Hiltunen Thoren M."/>
            <person name="Johannesson H."/>
        </authorList>
    </citation>
    <scope>NUCLEOTIDE SEQUENCE</scope>
    <source>
        <strain evidence="16">CBS 232.78</strain>
    </source>
</reference>
<feature type="domain" description="ABC transporter" evidence="14">
    <location>
        <begin position="626"/>
        <end position="858"/>
    </location>
</feature>
<dbReference type="InterPro" id="IPR003593">
    <property type="entry name" value="AAA+_ATPase"/>
</dbReference>
<feature type="compositionally biased region" description="Low complexity" evidence="11">
    <location>
        <begin position="605"/>
        <end position="616"/>
    </location>
</feature>
<comment type="similarity">
    <text evidence="2">Belongs to the ABC transporter superfamily. ABCC family. Conjugate transporter (TC 3.A.1.208) subfamily.</text>
</comment>
<evidence type="ECO:0000259" key="15">
    <source>
        <dbReference type="PROSITE" id="PS50929"/>
    </source>
</evidence>
<dbReference type="InterPro" id="IPR017871">
    <property type="entry name" value="ABC_transporter-like_CS"/>
</dbReference>
<dbReference type="InterPro" id="IPR044726">
    <property type="entry name" value="ABCC_6TM_D2"/>
</dbReference>
<feature type="transmembrane region" description="Helical" evidence="12">
    <location>
        <begin position="1179"/>
        <end position="1201"/>
    </location>
</feature>
<feature type="transmembrane region" description="Helical" evidence="12">
    <location>
        <begin position="55"/>
        <end position="75"/>
    </location>
</feature>
<keyword evidence="4 12" id="KW-0812">Transmembrane</keyword>
<feature type="transmembrane region" description="Helical" evidence="12">
    <location>
        <begin position="117"/>
        <end position="141"/>
    </location>
</feature>
<dbReference type="InterPro" id="IPR027417">
    <property type="entry name" value="P-loop_NTPase"/>
</dbReference>
<feature type="transmembrane region" description="Helical" evidence="12">
    <location>
        <begin position="222"/>
        <end position="242"/>
    </location>
</feature>
<feature type="transmembrane region" description="Helical" evidence="12">
    <location>
        <begin position="964"/>
        <end position="990"/>
    </location>
</feature>
<feature type="domain" description="ABC transmembrane type-1" evidence="15">
    <location>
        <begin position="303"/>
        <end position="572"/>
    </location>
</feature>
<dbReference type="PROSITE" id="PS50893">
    <property type="entry name" value="ABC_TRANSPORTER_2"/>
    <property type="match status" value="2"/>
</dbReference>
<dbReference type="GO" id="GO:0016887">
    <property type="term" value="F:ATP hydrolysis activity"/>
    <property type="evidence" value="ECO:0007669"/>
    <property type="project" value="InterPro"/>
</dbReference>
<dbReference type="InterPro" id="IPR050173">
    <property type="entry name" value="ABC_transporter_C-like"/>
</dbReference>
<keyword evidence="6" id="KW-0067">ATP-binding</keyword>
<keyword evidence="5" id="KW-0547">Nucleotide-binding</keyword>
<feature type="transmembrane region" description="Helical" evidence="12">
    <location>
        <begin position="334"/>
        <end position="359"/>
    </location>
</feature>
<dbReference type="Gene3D" id="1.20.1560.10">
    <property type="entry name" value="ABC transporter type 1, transmembrane domain"/>
    <property type="match status" value="2"/>
</dbReference>
<keyword evidence="9" id="KW-0325">Glycoprotein</keyword>
<dbReference type="InterPro" id="IPR011527">
    <property type="entry name" value="ABC1_TM_dom"/>
</dbReference>
<feature type="transmembrane region" description="Helical" evidence="12">
    <location>
        <begin position="87"/>
        <end position="111"/>
    </location>
</feature>
<dbReference type="Pfam" id="PF00005">
    <property type="entry name" value="ABC_tran"/>
    <property type="match status" value="2"/>
</dbReference>
<evidence type="ECO:0000256" key="5">
    <source>
        <dbReference type="ARBA" id="ARBA00022741"/>
    </source>
</evidence>
<feature type="region of interest" description="Disordered" evidence="11">
    <location>
        <begin position="594"/>
        <end position="626"/>
    </location>
</feature>
<dbReference type="EMBL" id="JAULSW010000006">
    <property type="protein sequence ID" value="KAK3377548.1"/>
    <property type="molecule type" value="Genomic_DNA"/>
</dbReference>
<dbReference type="GO" id="GO:0005524">
    <property type="term" value="F:ATP binding"/>
    <property type="evidence" value="ECO:0007669"/>
    <property type="project" value="UniProtKB-KW"/>
</dbReference>
<evidence type="ECO:0000256" key="9">
    <source>
        <dbReference type="ARBA" id="ARBA00023180"/>
    </source>
</evidence>
<proteinExistence type="inferred from homology"/>
<dbReference type="CDD" id="cd18579">
    <property type="entry name" value="ABC_6TM_ABCC_D1"/>
    <property type="match status" value="1"/>
</dbReference>
<dbReference type="SMART" id="SM00382">
    <property type="entry name" value="AAA"/>
    <property type="match status" value="2"/>
</dbReference>
<keyword evidence="8 12" id="KW-0472">Membrane</keyword>
<feature type="chain" id="PRO_5042002153" evidence="13">
    <location>
        <begin position="20"/>
        <end position="1536"/>
    </location>
</feature>
<feature type="transmembrane region" description="Helical" evidence="12">
    <location>
        <begin position="153"/>
        <end position="175"/>
    </location>
</feature>
<name>A0AAE0NBS7_9PEZI</name>
<evidence type="ECO:0000256" key="12">
    <source>
        <dbReference type="SAM" id="Phobius"/>
    </source>
</evidence>
<dbReference type="SUPFAM" id="SSF90123">
    <property type="entry name" value="ABC transporter transmembrane region"/>
    <property type="match status" value="2"/>
</dbReference>
<keyword evidence="13" id="KW-0732">Signal</keyword>
<feature type="transmembrane region" description="Helical" evidence="12">
    <location>
        <begin position="434"/>
        <end position="456"/>
    </location>
</feature>
<accession>A0AAE0NBS7</accession>
<dbReference type="FunFam" id="1.20.1560.10:FF:000066">
    <property type="entry name" value="ABC multidrug transporter (Eurofung)"/>
    <property type="match status" value="1"/>
</dbReference>
<evidence type="ECO:0000256" key="11">
    <source>
        <dbReference type="SAM" id="MobiDB-lite"/>
    </source>
</evidence>
<dbReference type="Pfam" id="PF00664">
    <property type="entry name" value="ABC_membrane"/>
    <property type="match status" value="2"/>
</dbReference>
<evidence type="ECO:0000259" key="14">
    <source>
        <dbReference type="PROSITE" id="PS50893"/>
    </source>
</evidence>
<dbReference type="InterPro" id="IPR056227">
    <property type="entry name" value="TMD0_ABC"/>
</dbReference>
<dbReference type="InterPro" id="IPR036640">
    <property type="entry name" value="ABC1_TM_sf"/>
</dbReference>
<evidence type="ECO:0000313" key="16">
    <source>
        <dbReference type="EMBL" id="KAK3377548.1"/>
    </source>
</evidence>
<dbReference type="InterPro" id="IPR044746">
    <property type="entry name" value="ABCC_6TM_D1"/>
</dbReference>
<feature type="domain" description="ABC transporter" evidence="14">
    <location>
        <begin position="1268"/>
        <end position="1529"/>
    </location>
</feature>
<keyword evidence="16" id="KW-0378">Hydrolase</keyword>
<evidence type="ECO:0000256" key="2">
    <source>
        <dbReference type="ARBA" id="ARBA00009726"/>
    </source>
</evidence>
<feature type="transmembrane region" description="Helical" evidence="12">
    <location>
        <begin position="516"/>
        <end position="536"/>
    </location>
</feature>
<feature type="transmembrane region" description="Helical" evidence="12">
    <location>
        <begin position="556"/>
        <end position="577"/>
    </location>
</feature>
<keyword evidence="7 12" id="KW-1133">Transmembrane helix</keyword>
<dbReference type="CDD" id="cd18580">
    <property type="entry name" value="ABC_6TM_ABCC_D2"/>
    <property type="match status" value="1"/>
</dbReference>
<dbReference type="Gene3D" id="3.40.50.300">
    <property type="entry name" value="P-loop containing nucleotide triphosphate hydrolases"/>
    <property type="match status" value="2"/>
</dbReference>
<evidence type="ECO:0000256" key="7">
    <source>
        <dbReference type="ARBA" id="ARBA00022989"/>
    </source>
</evidence>
<feature type="signal peptide" evidence="13">
    <location>
        <begin position="1"/>
        <end position="19"/>
    </location>
</feature>
<feature type="transmembrane region" description="Helical" evidence="12">
    <location>
        <begin position="1039"/>
        <end position="1057"/>
    </location>
</feature>
<dbReference type="PROSITE" id="PS50929">
    <property type="entry name" value="ABC_TM1F"/>
    <property type="match status" value="2"/>
</dbReference>
<keyword evidence="3" id="KW-0813">Transport</keyword>
<comment type="function">
    <text evidence="10">ABC-type transporter; part of the gene cluster that mediates the biosynthesis of the phomopsins, a group of hexapeptide mycotoxins which infects lupins and causes lupinosis disease in livestock.</text>
</comment>
<feature type="transmembrane region" description="Helical" evidence="12">
    <location>
        <begin position="1147"/>
        <end position="1167"/>
    </location>
</feature>
<evidence type="ECO:0000256" key="1">
    <source>
        <dbReference type="ARBA" id="ARBA00004141"/>
    </source>
</evidence>
<evidence type="ECO:0000256" key="13">
    <source>
        <dbReference type="SAM" id="SignalP"/>
    </source>
</evidence>
<comment type="subcellular location">
    <subcellularLocation>
        <location evidence="1">Membrane</location>
        <topology evidence="1">Multi-pass membrane protein</topology>
    </subcellularLocation>
</comment>
<dbReference type="GO" id="GO:0140359">
    <property type="term" value="F:ABC-type transporter activity"/>
    <property type="evidence" value="ECO:0007669"/>
    <property type="project" value="InterPro"/>
</dbReference>
<evidence type="ECO:0000256" key="8">
    <source>
        <dbReference type="ARBA" id="ARBA00023136"/>
    </source>
</evidence>
<evidence type="ECO:0000256" key="4">
    <source>
        <dbReference type="ARBA" id="ARBA00022692"/>
    </source>
</evidence>
<feature type="domain" description="ABC transmembrane type-1" evidence="15">
    <location>
        <begin position="925"/>
        <end position="1203"/>
    </location>
</feature>
<keyword evidence="17" id="KW-1185">Reference proteome</keyword>
<dbReference type="GO" id="GO:0016020">
    <property type="term" value="C:membrane"/>
    <property type="evidence" value="ECO:0007669"/>
    <property type="project" value="UniProtKB-SubCell"/>
</dbReference>
<sequence>MVGLALFCFFILDLPICLSNFTTMNFSGCLDDESLGPAVRGCRGDFDFTIKFEKIFFALIPAAVFIAVSMSRVVYLTRQPAIISGAWLRCAKLAALAFYAVIYLCLLVLSSARSHKFRIFLVSSTAVTFVSALCMLALSFLEHSRSPRPSILLNAYLFLTILLDCAQARTLWLVSNTADEITFSRLFTAGLALKSIIVLLESAHKSRWVVHWDVKKHSPEEFSGLFGLGAFFWLNKLFLVGYRKILTMDDLFPLDSNMASATLHARLADRLEVSKLGGKKYGLAKALAKGLAVSLLIPVGPRIALTAFNFCQPFLIETLLDYLQRPAEDSTKNLGYGLIGATLLIYTGIAVSGAFYWYFQERALYMSRGVLASAVYKKTTEAKLSAADDSASLTLMSADVERVIVGFKGMHDFWASLIEIALACWLLSRQIGASFVVPLIVVACCIICSSFLSRLMGPRQKAWMQRIQKRVGLTANLIGQMKHIKISGLAAPVEDSIQKMRADELTAGARFRTLQIFAVSIAYSSTYLSPALTFALSARTLDVTTVFTSLSYLQLLAFPLSRLFQMIPSLIAAFTCLDRIQAYLVSDPRVDFRESAALSPPPRSPENSENNNAGSNGRNGGRRTEMKITGGTFGWEPAANPSLKNLELNIAASRLTIVVGPIASGKSTLCKALLGEVPVYEGRVVMERTSSRKSGYCDQTPFLTNGTIRDNIVGFSPFDQARYNEVIEATVLLPDLAILPQGDNTKVGSNGITLSGGQKQRVSMARALYLDSQFLIFDDILSGLDADTEEQVFRRVFSAEEGLLRRRKATVVLCTHSVRHLPSAEHIVALGSDGSLVEQGSFQELMANKMYVSSLGVKASDKSSDSGNSVMSADDITRPEVSSKVPLIQPVSRTDNEPEEQGRMMGDNSVYRHYFSRLSPILFGGMIFACALWGFLNNFSTIWLKYWSEDVVSPNPIHSNGYYIGLYALLQISALLMLFIQGIITFTAIIKSVGIKLHNEALSTVINAPLRFFTTTDTGVVTNLFSQDMTLIDGELPMALSNFTLYVFHIGGMGAVIATASPFLAITYPFLFAVLYCVQRFYLRTSRQMRLLDLEAKSPLYTHFLDTIKGVATLRAFGWVQNGISLNSRLLDDSQRPMYLLAMIQRWLAFALQIIVAILAVAVVTLSTQMRANTAFTGVSLVTLMTFGDALSNIVVFFTLLETSIGAVSRLKTFSAKVESESKEGEDVVPPGEWPLKGGIQIRGVSASYGDIAKISLPSEEPEISSGERTPGSAKDISQHLALKDLDLDIAPGEKVAICGRTGSGKSSTILLLLRLLDPLPSCAENITIDDIPLHKLDRSTLRQRIIAVPQDPVFLPDGTSFQTNLDPFGLSAAAECQAVLETVGLWTSLALDTNANGLAAPMAADTLSAGQKQLFSLARAILRRRVRARERDSLLGEAVVADTTAGGGGLLLLDEVSSSVDKDTDKAMQQIIRDEFEGYTIAMVSHRLEMVMDFFDRVVVMDKGQIVESGSPKVLAETEGSRFRDLWLVGSRARE</sequence>
<reference evidence="16" key="2">
    <citation type="submission" date="2023-06" db="EMBL/GenBank/DDBJ databases">
        <authorList>
            <consortium name="Lawrence Berkeley National Laboratory"/>
            <person name="Haridas S."/>
            <person name="Hensen N."/>
            <person name="Bonometti L."/>
            <person name="Westerberg I."/>
            <person name="Brannstrom I.O."/>
            <person name="Guillou S."/>
            <person name="Cros-Aarteil S."/>
            <person name="Calhoun S."/>
            <person name="Kuo A."/>
            <person name="Mondo S."/>
            <person name="Pangilinan J."/>
            <person name="Riley R."/>
            <person name="LaButti K."/>
            <person name="Andreopoulos B."/>
            <person name="Lipzen A."/>
            <person name="Chen C."/>
            <person name="Yanf M."/>
            <person name="Daum C."/>
            <person name="Ng V."/>
            <person name="Clum A."/>
            <person name="Steindorff A."/>
            <person name="Ohm R."/>
            <person name="Martin F."/>
            <person name="Silar P."/>
            <person name="Natvig D."/>
            <person name="Lalanne C."/>
            <person name="Gautier V."/>
            <person name="Ament-velasquez S.L."/>
            <person name="Kruys A."/>
            <person name="Hutchinson M.I."/>
            <person name="Powell A.J."/>
            <person name="Barry K."/>
            <person name="Miller A.N."/>
            <person name="Grigoriev I.V."/>
            <person name="Debuchy R."/>
            <person name="Gladieux P."/>
            <person name="Thoren M.H."/>
            <person name="Johannesson H."/>
        </authorList>
    </citation>
    <scope>NUCLEOTIDE SEQUENCE</scope>
    <source>
        <strain evidence="16">CBS 232.78</strain>
    </source>
</reference>
<dbReference type="FunFam" id="3.40.50.300:FF:001854">
    <property type="entry name" value="ABC multidrug transporter (Eurofung)"/>
    <property type="match status" value="1"/>
</dbReference>
<protein>
    <submittedName>
        <fullName evidence="16">P-loop containing nucleoside triphosphate hydrolase protein</fullName>
    </submittedName>
</protein>
<dbReference type="Proteomes" id="UP001285441">
    <property type="component" value="Unassembled WGS sequence"/>
</dbReference>
<dbReference type="Pfam" id="PF24357">
    <property type="entry name" value="TMD0_ABC"/>
    <property type="match status" value="1"/>
</dbReference>
<dbReference type="InterPro" id="IPR003439">
    <property type="entry name" value="ABC_transporter-like_ATP-bd"/>
</dbReference>
<dbReference type="PANTHER" id="PTHR24223:SF345">
    <property type="entry name" value="ABC MULTIDRUG TRANSPORTER (EUROFUNG)"/>
    <property type="match status" value="1"/>
</dbReference>
<feature type="transmembrane region" description="Helical" evidence="12">
    <location>
        <begin position="921"/>
        <end position="944"/>
    </location>
</feature>
<dbReference type="CDD" id="cd03250">
    <property type="entry name" value="ABCC_MRP_domain1"/>
    <property type="match status" value="1"/>
</dbReference>
<dbReference type="PANTHER" id="PTHR24223">
    <property type="entry name" value="ATP-BINDING CASSETTE SUB-FAMILY C"/>
    <property type="match status" value="1"/>
</dbReference>
<dbReference type="FunFam" id="1.20.1560.10:FF:000055">
    <property type="entry name" value="ABC multidrug transporter (Eurofung)"/>
    <property type="match status" value="1"/>
</dbReference>
<gene>
    <name evidence="16" type="ORF">B0H63DRAFT_561701</name>
</gene>
<evidence type="ECO:0000256" key="10">
    <source>
        <dbReference type="ARBA" id="ARBA00059074"/>
    </source>
</evidence>
<comment type="caution">
    <text evidence="16">The sequence shown here is derived from an EMBL/GenBank/DDBJ whole genome shotgun (WGS) entry which is preliminary data.</text>
</comment>
<organism evidence="16 17">
    <name type="scientific">Podospora didyma</name>
    <dbReference type="NCBI Taxonomy" id="330526"/>
    <lineage>
        <taxon>Eukaryota</taxon>
        <taxon>Fungi</taxon>
        <taxon>Dikarya</taxon>
        <taxon>Ascomycota</taxon>
        <taxon>Pezizomycotina</taxon>
        <taxon>Sordariomycetes</taxon>
        <taxon>Sordariomycetidae</taxon>
        <taxon>Sordariales</taxon>
        <taxon>Podosporaceae</taxon>
        <taxon>Podospora</taxon>
    </lineage>
</organism>